<dbReference type="EMBL" id="JAYMYQ010000003">
    <property type="protein sequence ID" value="KAK7345680.1"/>
    <property type="molecule type" value="Genomic_DNA"/>
</dbReference>
<evidence type="ECO:0000313" key="1">
    <source>
        <dbReference type="EMBL" id="KAK7345680.1"/>
    </source>
</evidence>
<comment type="caution">
    <text evidence="1">The sequence shown here is derived from an EMBL/GenBank/DDBJ whole genome shotgun (WGS) entry which is preliminary data.</text>
</comment>
<protein>
    <submittedName>
        <fullName evidence="1">Uncharacterized protein</fullName>
    </submittedName>
</protein>
<proteinExistence type="predicted"/>
<dbReference type="Proteomes" id="UP001367508">
    <property type="component" value="Unassembled WGS sequence"/>
</dbReference>
<keyword evidence="2" id="KW-1185">Reference proteome</keyword>
<sequence length="97" mass="10984">MRSALKLYPTFSFSHKLHNGFGLIPLQIRNIKLDLVFLSFPCCYEDGQMKTGGSMRPGSLSMQALTYGTCFALVRRFITLLLLPHSYLYLLSVSLSF</sequence>
<organism evidence="1 2">
    <name type="scientific">Canavalia gladiata</name>
    <name type="common">Sword bean</name>
    <name type="synonym">Dolichos gladiatus</name>
    <dbReference type="NCBI Taxonomy" id="3824"/>
    <lineage>
        <taxon>Eukaryota</taxon>
        <taxon>Viridiplantae</taxon>
        <taxon>Streptophyta</taxon>
        <taxon>Embryophyta</taxon>
        <taxon>Tracheophyta</taxon>
        <taxon>Spermatophyta</taxon>
        <taxon>Magnoliopsida</taxon>
        <taxon>eudicotyledons</taxon>
        <taxon>Gunneridae</taxon>
        <taxon>Pentapetalae</taxon>
        <taxon>rosids</taxon>
        <taxon>fabids</taxon>
        <taxon>Fabales</taxon>
        <taxon>Fabaceae</taxon>
        <taxon>Papilionoideae</taxon>
        <taxon>50 kb inversion clade</taxon>
        <taxon>NPAAA clade</taxon>
        <taxon>indigoferoid/millettioid clade</taxon>
        <taxon>Phaseoleae</taxon>
        <taxon>Canavalia</taxon>
    </lineage>
</organism>
<evidence type="ECO:0000313" key="2">
    <source>
        <dbReference type="Proteomes" id="UP001367508"/>
    </source>
</evidence>
<gene>
    <name evidence="1" type="ORF">VNO77_16289</name>
</gene>
<dbReference type="AlphaFoldDB" id="A0AAN9QPS4"/>
<name>A0AAN9QPS4_CANGL</name>
<accession>A0AAN9QPS4</accession>
<reference evidence="1 2" key="1">
    <citation type="submission" date="2024-01" db="EMBL/GenBank/DDBJ databases">
        <title>The genomes of 5 underutilized Papilionoideae crops provide insights into root nodulation and disease resistanc.</title>
        <authorList>
            <person name="Jiang F."/>
        </authorList>
    </citation>
    <scope>NUCLEOTIDE SEQUENCE [LARGE SCALE GENOMIC DNA]</scope>
    <source>
        <strain evidence="1">LVBAO_FW01</strain>
        <tissue evidence="1">Leaves</tissue>
    </source>
</reference>